<dbReference type="AlphaFoldDB" id="A0ABD6C183"/>
<dbReference type="EMBL" id="JBHUDB010000002">
    <property type="protein sequence ID" value="MFD1570193.1"/>
    <property type="molecule type" value="Genomic_DNA"/>
</dbReference>
<name>A0ABD6C183_9EURY</name>
<dbReference type="Proteomes" id="UP001597185">
    <property type="component" value="Unassembled WGS sequence"/>
</dbReference>
<protein>
    <submittedName>
        <fullName evidence="2">Uncharacterized protein</fullName>
    </submittedName>
</protein>
<evidence type="ECO:0000256" key="1">
    <source>
        <dbReference type="SAM" id="MobiDB-lite"/>
    </source>
</evidence>
<comment type="caution">
    <text evidence="2">The sequence shown here is derived from an EMBL/GenBank/DDBJ whole genome shotgun (WGS) entry which is preliminary data.</text>
</comment>
<keyword evidence="3" id="KW-1185">Reference proteome</keyword>
<sequence>MQETLTTNDRPNEGPAPKADSVSKRWSVTRQSSLRTTYRYHKRLDGVRVSIHVSTPQDGTWLLDATIEVDPRGRAFLPTLSRGYESRPEAEFAAVRLITGLNSDVMVRQFIIGQSNPFRERELSTVTTIRQALEADLQ</sequence>
<proteinExistence type="predicted"/>
<feature type="region of interest" description="Disordered" evidence="1">
    <location>
        <begin position="1"/>
        <end position="26"/>
    </location>
</feature>
<organism evidence="2 3">
    <name type="scientific">Halorubrum laminariae</name>
    <dbReference type="NCBI Taxonomy" id="1433523"/>
    <lineage>
        <taxon>Archaea</taxon>
        <taxon>Methanobacteriati</taxon>
        <taxon>Methanobacteriota</taxon>
        <taxon>Stenosarchaea group</taxon>
        <taxon>Halobacteria</taxon>
        <taxon>Halobacteriales</taxon>
        <taxon>Haloferacaceae</taxon>
        <taxon>Halorubrum</taxon>
    </lineage>
</organism>
<accession>A0ABD6C183</accession>
<gene>
    <name evidence="2" type="ORF">ACFR9T_06275</name>
</gene>
<reference evidence="2 3" key="1">
    <citation type="journal article" date="2019" name="Int. J. Syst. Evol. Microbiol.">
        <title>The Global Catalogue of Microorganisms (GCM) 10K type strain sequencing project: providing services to taxonomists for standard genome sequencing and annotation.</title>
        <authorList>
            <consortium name="The Broad Institute Genomics Platform"/>
            <consortium name="The Broad Institute Genome Sequencing Center for Infectious Disease"/>
            <person name="Wu L."/>
            <person name="Ma J."/>
        </authorList>
    </citation>
    <scope>NUCLEOTIDE SEQUENCE [LARGE SCALE GENOMIC DNA]</scope>
    <source>
        <strain evidence="2 3">CGMCC 1.12689</strain>
    </source>
</reference>
<evidence type="ECO:0000313" key="3">
    <source>
        <dbReference type="Proteomes" id="UP001597185"/>
    </source>
</evidence>
<dbReference type="RefSeq" id="WP_256397002.1">
    <property type="nucleotide sequence ID" value="NZ_JANHDL010000004.1"/>
</dbReference>
<evidence type="ECO:0000313" key="2">
    <source>
        <dbReference type="EMBL" id="MFD1570193.1"/>
    </source>
</evidence>